<dbReference type="OMA" id="ETKYARD"/>
<accession>A0A8S1LL09</accession>
<comment type="caution">
    <text evidence="1">The sequence shown here is derived from an EMBL/GenBank/DDBJ whole genome shotgun (WGS) entry which is preliminary data.</text>
</comment>
<keyword evidence="2" id="KW-1185">Reference proteome</keyword>
<dbReference type="AlphaFoldDB" id="A0A8S1LL09"/>
<name>A0A8S1LL09_PARPR</name>
<proteinExistence type="predicted"/>
<organism evidence="1 2">
    <name type="scientific">Paramecium primaurelia</name>
    <dbReference type="NCBI Taxonomy" id="5886"/>
    <lineage>
        <taxon>Eukaryota</taxon>
        <taxon>Sar</taxon>
        <taxon>Alveolata</taxon>
        <taxon>Ciliophora</taxon>
        <taxon>Intramacronucleata</taxon>
        <taxon>Oligohymenophorea</taxon>
        <taxon>Peniculida</taxon>
        <taxon>Parameciidae</taxon>
        <taxon>Paramecium</taxon>
    </lineage>
</organism>
<dbReference type="EMBL" id="CAJJDM010000041">
    <property type="protein sequence ID" value="CAD8068377.1"/>
    <property type="molecule type" value="Genomic_DNA"/>
</dbReference>
<sequence>MKKSLTPTSETKYNCSQKIHLLKQKRNKDMLNQAIQELKNPFDPLQVSKAIKFLENQVQRKALLDQIIYIREQKRKKEEFDKMSSMRGILNKVSKRFSIVKNQEVKYTRDHNDFKIMQEERNKFDKLQYENLNIQVNEKRPQLRRLSSLSFLTKETDQIKFQVEQTNDQQTMFVRRQTQRNATLMVNAILKKEIPDSIGRSEKMIGNKKINKLLSQDQVIE</sequence>
<reference evidence="1" key="1">
    <citation type="submission" date="2021-01" db="EMBL/GenBank/DDBJ databases">
        <authorList>
            <consortium name="Genoscope - CEA"/>
            <person name="William W."/>
        </authorList>
    </citation>
    <scope>NUCLEOTIDE SEQUENCE</scope>
</reference>
<evidence type="ECO:0000313" key="1">
    <source>
        <dbReference type="EMBL" id="CAD8068377.1"/>
    </source>
</evidence>
<dbReference type="Proteomes" id="UP000688137">
    <property type="component" value="Unassembled WGS sequence"/>
</dbReference>
<evidence type="ECO:0000313" key="2">
    <source>
        <dbReference type="Proteomes" id="UP000688137"/>
    </source>
</evidence>
<protein>
    <submittedName>
        <fullName evidence="1">Uncharacterized protein</fullName>
    </submittedName>
</protein>
<gene>
    <name evidence="1" type="ORF">PPRIM_AZ9-3.1.T0420128</name>
</gene>